<gene>
    <name evidence="6" type="ORF">C2G38_2237038</name>
</gene>
<dbReference type="Pfam" id="PF20147">
    <property type="entry name" value="Crinkler"/>
    <property type="match status" value="1"/>
</dbReference>
<evidence type="ECO:0000256" key="4">
    <source>
        <dbReference type="SAM" id="MobiDB-lite"/>
    </source>
</evidence>
<dbReference type="EMBL" id="QKWP01006650">
    <property type="protein sequence ID" value="RIA99867.1"/>
    <property type="molecule type" value="Genomic_DNA"/>
</dbReference>
<evidence type="ECO:0000256" key="2">
    <source>
        <dbReference type="ARBA" id="ARBA00004613"/>
    </source>
</evidence>
<proteinExistence type="predicted"/>
<organism evidence="6 7">
    <name type="scientific">Gigaspora rosea</name>
    <dbReference type="NCBI Taxonomy" id="44941"/>
    <lineage>
        <taxon>Eukaryota</taxon>
        <taxon>Fungi</taxon>
        <taxon>Fungi incertae sedis</taxon>
        <taxon>Mucoromycota</taxon>
        <taxon>Glomeromycotina</taxon>
        <taxon>Glomeromycetes</taxon>
        <taxon>Diversisporales</taxon>
        <taxon>Gigasporaceae</taxon>
        <taxon>Gigaspora</taxon>
    </lineage>
</organism>
<dbReference type="AlphaFoldDB" id="A0A397TTZ0"/>
<dbReference type="GO" id="GO:0005576">
    <property type="term" value="C:extracellular region"/>
    <property type="evidence" value="ECO:0007669"/>
    <property type="project" value="UniProtKB-SubCell"/>
</dbReference>
<feature type="domain" description="Crinkler effector protein N-terminal" evidence="5">
    <location>
        <begin position="2"/>
        <end position="78"/>
    </location>
</feature>
<dbReference type="Proteomes" id="UP000266673">
    <property type="component" value="Unassembled WGS sequence"/>
</dbReference>
<feature type="compositionally biased region" description="Basic residues" evidence="4">
    <location>
        <begin position="100"/>
        <end position="109"/>
    </location>
</feature>
<name>A0A397TTZ0_9GLOM</name>
<evidence type="ECO:0000256" key="1">
    <source>
        <dbReference type="ARBA" id="ARBA00004340"/>
    </source>
</evidence>
<dbReference type="STRING" id="44941.A0A397TTZ0"/>
<feature type="region of interest" description="Disordered" evidence="4">
    <location>
        <begin position="84"/>
        <end position="109"/>
    </location>
</feature>
<evidence type="ECO:0000313" key="7">
    <source>
        <dbReference type="Proteomes" id="UP000266673"/>
    </source>
</evidence>
<protein>
    <recommendedName>
        <fullName evidence="5">Crinkler effector protein N-terminal domain-containing protein</fullName>
    </recommendedName>
</protein>
<dbReference type="InterPro" id="IPR045379">
    <property type="entry name" value="Crinkler_N"/>
</dbReference>
<keyword evidence="7" id="KW-1185">Reference proteome</keyword>
<dbReference type="GO" id="GO:0043657">
    <property type="term" value="C:host cell"/>
    <property type="evidence" value="ECO:0007669"/>
    <property type="project" value="UniProtKB-SubCell"/>
</dbReference>
<evidence type="ECO:0000313" key="6">
    <source>
        <dbReference type="EMBL" id="RIA99867.1"/>
    </source>
</evidence>
<comment type="subcellular location">
    <subcellularLocation>
        <location evidence="1">Host cell</location>
    </subcellularLocation>
    <subcellularLocation>
        <location evidence="2">Secreted</location>
    </subcellularLocation>
</comment>
<sequence>MTIGNLRDEIKKKTSLDIPANKLKLWKVNIPQSKESQKTIIPIEINIKEKLKGEELASRGFIKEHFKESSTHIHVIVELPAAIGKRKSKGSEEEHEGSDRKKKNLTGVY</sequence>
<accession>A0A397TTZ0</accession>
<evidence type="ECO:0000256" key="3">
    <source>
        <dbReference type="ARBA" id="ARBA00022525"/>
    </source>
</evidence>
<dbReference type="OrthoDB" id="2442959at2759"/>
<evidence type="ECO:0000259" key="5">
    <source>
        <dbReference type="Pfam" id="PF20147"/>
    </source>
</evidence>
<keyword evidence="3" id="KW-0964">Secreted</keyword>
<reference evidence="6 7" key="1">
    <citation type="submission" date="2018-06" db="EMBL/GenBank/DDBJ databases">
        <title>Comparative genomics reveals the genomic features of Rhizophagus irregularis, R. cerebriforme, R. diaphanum and Gigaspora rosea, and their symbiotic lifestyle signature.</title>
        <authorList>
            <person name="Morin E."/>
            <person name="San Clemente H."/>
            <person name="Chen E.C.H."/>
            <person name="De La Providencia I."/>
            <person name="Hainaut M."/>
            <person name="Kuo A."/>
            <person name="Kohler A."/>
            <person name="Murat C."/>
            <person name="Tang N."/>
            <person name="Roy S."/>
            <person name="Loubradou J."/>
            <person name="Henrissat B."/>
            <person name="Grigoriev I.V."/>
            <person name="Corradi N."/>
            <person name="Roux C."/>
            <person name="Martin F.M."/>
        </authorList>
    </citation>
    <scope>NUCLEOTIDE SEQUENCE [LARGE SCALE GENOMIC DNA]</scope>
    <source>
        <strain evidence="6 7">DAOM 194757</strain>
    </source>
</reference>
<comment type="caution">
    <text evidence="6">The sequence shown here is derived from an EMBL/GenBank/DDBJ whole genome shotgun (WGS) entry which is preliminary data.</text>
</comment>